<name>A0ABY5QPN8_9BURK</name>
<gene>
    <name evidence="1" type="ORF">NTU39_24270</name>
</gene>
<accession>A0ABY5QPN8</accession>
<dbReference type="Proteomes" id="UP001058980">
    <property type="component" value="Chromosome"/>
</dbReference>
<dbReference type="EMBL" id="CP102780">
    <property type="protein sequence ID" value="UVA82325.1"/>
    <property type="molecule type" value="Genomic_DNA"/>
</dbReference>
<protein>
    <submittedName>
        <fullName evidence="1">Uncharacterized protein</fullName>
    </submittedName>
</protein>
<proteinExistence type="predicted"/>
<reference evidence="1" key="1">
    <citation type="submission" date="2022-08" db="EMBL/GenBank/DDBJ databases">
        <title>Multi-unit outbreak of Pandoraea commovens among non-cystic fibrosis intensive care patients from 2019 to 2021 in Berlin, Germany.</title>
        <authorList>
            <person name="Menzel P."/>
        </authorList>
    </citation>
    <scope>NUCLEOTIDE SEQUENCE</scope>
    <source>
        <strain evidence="1">LB-19-202-79</strain>
    </source>
</reference>
<keyword evidence="2" id="KW-1185">Reference proteome</keyword>
<evidence type="ECO:0000313" key="2">
    <source>
        <dbReference type="Proteomes" id="UP001058980"/>
    </source>
</evidence>
<dbReference type="RefSeq" id="WP_246184746.1">
    <property type="nucleotide sequence ID" value="NZ_CABPSA010000009.1"/>
</dbReference>
<sequence>MSVIATITCTAVEITPETPKRISGTSSVRMKGDARQRWARVAGACLSEDV</sequence>
<organism evidence="1 2">
    <name type="scientific">Pandoraea commovens</name>
    <dbReference type="NCBI Taxonomy" id="2508289"/>
    <lineage>
        <taxon>Bacteria</taxon>
        <taxon>Pseudomonadati</taxon>
        <taxon>Pseudomonadota</taxon>
        <taxon>Betaproteobacteria</taxon>
        <taxon>Burkholderiales</taxon>
        <taxon>Burkholderiaceae</taxon>
        <taxon>Pandoraea</taxon>
    </lineage>
</organism>
<evidence type="ECO:0000313" key="1">
    <source>
        <dbReference type="EMBL" id="UVA82325.1"/>
    </source>
</evidence>